<accession>A0A9D3WVA3</accession>
<sequence length="70" mass="8520">MQQWLYVRPSSYSNLKALYTIRIRLIIEKRLGSCTVTLLQWLTQTPVDTRSCFDARRKRWTKNFTWFLYG</sequence>
<organism evidence="1 2">
    <name type="scientific">Mauremys mutica</name>
    <name type="common">yellowpond turtle</name>
    <dbReference type="NCBI Taxonomy" id="74926"/>
    <lineage>
        <taxon>Eukaryota</taxon>
        <taxon>Metazoa</taxon>
        <taxon>Chordata</taxon>
        <taxon>Craniata</taxon>
        <taxon>Vertebrata</taxon>
        <taxon>Euteleostomi</taxon>
        <taxon>Archelosauria</taxon>
        <taxon>Testudinata</taxon>
        <taxon>Testudines</taxon>
        <taxon>Cryptodira</taxon>
        <taxon>Durocryptodira</taxon>
        <taxon>Testudinoidea</taxon>
        <taxon>Geoemydidae</taxon>
        <taxon>Geoemydinae</taxon>
        <taxon>Mauremys</taxon>
    </lineage>
</organism>
<name>A0A9D3WVA3_9SAUR</name>
<evidence type="ECO:0000313" key="2">
    <source>
        <dbReference type="Proteomes" id="UP000827986"/>
    </source>
</evidence>
<reference evidence="1" key="1">
    <citation type="submission" date="2021-09" db="EMBL/GenBank/DDBJ databases">
        <title>The genome of Mauremys mutica provides insights into the evolution of semi-aquatic lifestyle.</title>
        <authorList>
            <person name="Gong S."/>
            <person name="Gao Y."/>
        </authorList>
    </citation>
    <scope>NUCLEOTIDE SEQUENCE</scope>
    <source>
        <strain evidence="1">MM-2020</strain>
        <tissue evidence="1">Muscle</tissue>
    </source>
</reference>
<evidence type="ECO:0000313" key="1">
    <source>
        <dbReference type="EMBL" id="KAH1168501.1"/>
    </source>
</evidence>
<proteinExistence type="predicted"/>
<dbReference type="EMBL" id="JAHDVG010000486">
    <property type="protein sequence ID" value="KAH1168501.1"/>
    <property type="molecule type" value="Genomic_DNA"/>
</dbReference>
<feature type="non-terminal residue" evidence="1">
    <location>
        <position position="70"/>
    </location>
</feature>
<dbReference type="AlphaFoldDB" id="A0A9D3WVA3"/>
<comment type="caution">
    <text evidence="1">The sequence shown here is derived from an EMBL/GenBank/DDBJ whole genome shotgun (WGS) entry which is preliminary data.</text>
</comment>
<dbReference type="Proteomes" id="UP000827986">
    <property type="component" value="Unassembled WGS sequence"/>
</dbReference>
<protein>
    <submittedName>
        <fullName evidence="1">Uncharacterized protein</fullName>
    </submittedName>
</protein>
<keyword evidence="2" id="KW-1185">Reference proteome</keyword>
<gene>
    <name evidence="1" type="ORF">KIL84_003984</name>
</gene>